<protein>
    <submittedName>
        <fullName evidence="1">Uncharacterized protein</fullName>
    </submittedName>
</protein>
<gene>
    <name evidence="1" type="ORF">PXEA_LOCUS19188</name>
</gene>
<evidence type="ECO:0000313" key="2">
    <source>
        <dbReference type="Proteomes" id="UP000784294"/>
    </source>
</evidence>
<evidence type="ECO:0000313" key="1">
    <source>
        <dbReference type="EMBL" id="VEL25748.1"/>
    </source>
</evidence>
<dbReference type="AlphaFoldDB" id="A0A3S5BZC3"/>
<name>A0A3S5BZC3_9PLAT</name>
<comment type="caution">
    <text evidence="1">The sequence shown here is derived from an EMBL/GenBank/DDBJ whole genome shotgun (WGS) entry which is preliminary data.</text>
</comment>
<reference evidence="1" key="1">
    <citation type="submission" date="2018-11" db="EMBL/GenBank/DDBJ databases">
        <authorList>
            <consortium name="Pathogen Informatics"/>
        </authorList>
    </citation>
    <scope>NUCLEOTIDE SEQUENCE</scope>
</reference>
<keyword evidence="2" id="KW-1185">Reference proteome</keyword>
<proteinExistence type="predicted"/>
<sequence length="379" mass="40832">MTKEQRLELWNQQQQQRAFELQRGLYGQLVRNGQLTSGRSVTAGEGIVLMGRKDVNSVACMTIPQETHLLGTDSLAAIHKTSSSSAGLCSGTRSAAGTSNILLRSHSGFISPMSMPTGTAYGGPAKALSETRTIFGLRQSMQNILETVNDPSEPRAGIRQRHRKEFVRTWSREKVIVTEVRVVSRPPSAGPSSTLGSSFNIASQNEFSVPSEDDFGQSLGNWTGRELRQPSPNSPTASMTSSTLASGAFGRLVPIRVEDPSPEPGTLKAPIEVVSALPDSEHTKILETSLISGTILYSAENSGTAKLGQLSSFKMQSGITRSLESNKAIDVPVQCESTSRKFANASKRPTSLPLKMNRLGSTGLITAQIQTSDYSQKYK</sequence>
<accession>A0A3S5BZC3</accession>
<organism evidence="1 2">
    <name type="scientific">Protopolystoma xenopodis</name>
    <dbReference type="NCBI Taxonomy" id="117903"/>
    <lineage>
        <taxon>Eukaryota</taxon>
        <taxon>Metazoa</taxon>
        <taxon>Spiralia</taxon>
        <taxon>Lophotrochozoa</taxon>
        <taxon>Platyhelminthes</taxon>
        <taxon>Monogenea</taxon>
        <taxon>Polyopisthocotylea</taxon>
        <taxon>Polystomatidea</taxon>
        <taxon>Polystomatidae</taxon>
        <taxon>Protopolystoma</taxon>
    </lineage>
</organism>
<dbReference type="EMBL" id="CAAALY010076009">
    <property type="protein sequence ID" value="VEL25748.1"/>
    <property type="molecule type" value="Genomic_DNA"/>
</dbReference>
<dbReference type="OrthoDB" id="6272112at2759"/>
<dbReference type="Proteomes" id="UP000784294">
    <property type="component" value="Unassembled WGS sequence"/>
</dbReference>